<evidence type="ECO:0000259" key="25">
    <source>
        <dbReference type="PROSITE" id="PS50146"/>
    </source>
</evidence>
<keyword evidence="12" id="KW-0863">Zinc-finger</keyword>
<evidence type="ECO:0000256" key="15">
    <source>
        <dbReference type="ARBA" id="ARBA00022840"/>
    </source>
</evidence>
<evidence type="ECO:0000256" key="6">
    <source>
        <dbReference type="ARBA" id="ARBA00022490"/>
    </source>
</evidence>
<dbReference type="Pfam" id="PF00781">
    <property type="entry name" value="DAGK_cat"/>
    <property type="match status" value="1"/>
</dbReference>
<reference evidence="26" key="1">
    <citation type="submission" date="2025-08" db="UniProtKB">
        <authorList>
            <consortium name="Ensembl"/>
        </authorList>
    </citation>
    <scope>IDENTIFICATION</scope>
</reference>
<dbReference type="FunFam" id="3.30.60.20:FF:000029">
    <property type="entry name" value="Diacylglycerol kinase"/>
    <property type="match status" value="1"/>
</dbReference>
<dbReference type="FunFam" id="3.40.50.10330:FF:000001">
    <property type="entry name" value="Diacylglycerol kinase"/>
    <property type="match status" value="1"/>
</dbReference>
<keyword evidence="6" id="KW-0963">Cytoplasm</keyword>
<evidence type="ECO:0000256" key="1">
    <source>
        <dbReference type="ARBA" id="ARBA00004236"/>
    </source>
</evidence>
<evidence type="ECO:0000256" key="16">
    <source>
        <dbReference type="ARBA" id="ARBA00023098"/>
    </source>
</evidence>
<feature type="domain" description="Phorbol-ester/DAG-type" evidence="24">
    <location>
        <begin position="196"/>
        <end position="247"/>
    </location>
</feature>
<dbReference type="InterPro" id="IPR037607">
    <property type="entry name" value="DGK"/>
</dbReference>
<evidence type="ECO:0000256" key="7">
    <source>
        <dbReference type="ARBA" id="ARBA00022553"/>
    </source>
</evidence>
<evidence type="ECO:0000256" key="4">
    <source>
        <dbReference type="ARBA" id="ARBA00009280"/>
    </source>
</evidence>
<dbReference type="GO" id="GO:0008270">
    <property type="term" value="F:zinc ion binding"/>
    <property type="evidence" value="ECO:0007669"/>
    <property type="project" value="UniProtKB-KW"/>
</dbReference>
<evidence type="ECO:0000313" key="26">
    <source>
        <dbReference type="Ensembl" id="ENSSGRP00000095378.1"/>
    </source>
</evidence>
<comment type="pathway">
    <text evidence="20">Glycerolipid metabolism.</text>
</comment>
<reference evidence="26" key="2">
    <citation type="submission" date="2025-09" db="UniProtKB">
        <authorList>
            <consortium name="Ensembl"/>
        </authorList>
    </citation>
    <scope>IDENTIFICATION</scope>
</reference>
<dbReference type="FunFam" id="3.30.60.20:FF:000002">
    <property type="entry name" value="Diacylglycerol kinase"/>
    <property type="match status" value="1"/>
</dbReference>
<dbReference type="PANTHER" id="PTHR11255:SF33">
    <property type="entry name" value="DIACYLGLYCEROL KINASE KAPPA"/>
    <property type="match status" value="1"/>
</dbReference>
<keyword evidence="10" id="KW-0677">Repeat</keyword>
<dbReference type="SUPFAM" id="SSF111331">
    <property type="entry name" value="NAD kinase/diacylglycerol kinase-like"/>
    <property type="match status" value="1"/>
</dbReference>
<feature type="compositionally biased region" description="Basic and acidic residues" evidence="22">
    <location>
        <begin position="777"/>
        <end position="789"/>
    </location>
</feature>
<dbReference type="GO" id="GO:0007200">
    <property type="term" value="P:phospholipase C-activating G protein-coupled receptor signaling pathway"/>
    <property type="evidence" value="ECO:0007669"/>
    <property type="project" value="InterPro"/>
</dbReference>
<dbReference type="Gene3D" id="2.30.29.30">
    <property type="entry name" value="Pleckstrin-homology domain (PH domain)/Phosphotyrosine-binding domain (PTB)"/>
    <property type="match status" value="1"/>
</dbReference>
<evidence type="ECO:0000259" key="23">
    <source>
        <dbReference type="PROSITE" id="PS50003"/>
    </source>
</evidence>
<evidence type="ECO:0000256" key="21">
    <source>
        <dbReference type="RuleBase" id="RU361128"/>
    </source>
</evidence>
<keyword evidence="16" id="KW-0443">Lipid metabolism</keyword>
<accession>A0A672S256</accession>
<evidence type="ECO:0000256" key="3">
    <source>
        <dbReference type="ARBA" id="ARBA00005175"/>
    </source>
</evidence>
<dbReference type="Pfam" id="PF00609">
    <property type="entry name" value="DAGK_acc"/>
    <property type="match status" value="1"/>
</dbReference>
<evidence type="ECO:0000256" key="10">
    <source>
        <dbReference type="ARBA" id="ARBA00022737"/>
    </source>
</evidence>
<feature type="domain" description="Phorbol-ester/DAG-type" evidence="24">
    <location>
        <begin position="124"/>
        <end position="174"/>
    </location>
</feature>
<feature type="domain" description="DAGKc" evidence="25">
    <location>
        <begin position="277"/>
        <end position="412"/>
    </location>
</feature>
<dbReference type="PROSITE" id="PS00479">
    <property type="entry name" value="ZF_DAG_PE_1"/>
    <property type="match status" value="2"/>
</dbReference>
<dbReference type="Proteomes" id="UP000472262">
    <property type="component" value="Unassembled WGS sequence"/>
</dbReference>
<dbReference type="InterPro" id="IPR000756">
    <property type="entry name" value="Diacylglycerol_kin_accessory"/>
</dbReference>
<keyword evidence="5" id="KW-1003">Cell membrane</keyword>
<dbReference type="AlphaFoldDB" id="A0A672S256"/>
<keyword evidence="15 21" id="KW-0067">ATP-binding</keyword>
<evidence type="ECO:0000256" key="20">
    <source>
        <dbReference type="ARBA" id="ARBA00060536"/>
    </source>
</evidence>
<evidence type="ECO:0000256" key="19">
    <source>
        <dbReference type="ARBA" id="ARBA00023411"/>
    </source>
</evidence>
<evidence type="ECO:0000256" key="11">
    <source>
        <dbReference type="ARBA" id="ARBA00022741"/>
    </source>
</evidence>
<dbReference type="SMART" id="SM00046">
    <property type="entry name" value="DAGKc"/>
    <property type="match status" value="1"/>
</dbReference>
<comment type="catalytic activity">
    <reaction evidence="19">
        <text>a 1,2-diacyl-sn-glycerol + ATP = a 1,2-diacyl-sn-glycero-3-phosphate + ADP + H(+)</text>
        <dbReference type="Rhea" id="RHEA:10272"/>
        <dbReference type="ChEBI" id="CHEBI:15378"/>
        <dbReference type="ChEBI" id="CHEBI:17815"/>
        <dbReference type="ChEBI" id="CHEBI:30616"/>
        <dbReference type="ChEBI" id="CHEBI:58608"/>
        <dbReference type="ChEBI" id="CHEBI:456216"/>
        <dbReference type="EC" id="2.7.1.107"/>
    </reaction>
    <physiologicalReaction direction="left-to-right" evidence="19">
        <dbReference type="Rhea" id="RHEA:10273"/>
    </physiologicalReaction>
</comment>
<dbReference type="PROSITE" id="PS50146">
    <property type="entry name" value="DAGK"/>
    <property type="match status" value="1"/>
</dbReference>
<comment type="catalytic activity">
    <reaction evidence="18">
        <text>1,2-di-(9Z-octadecenoyl)-sn-glycerol + ATP = 1,2-di-(9Z-octadecenoyl)-sn-glycero-3-phosphate + ADP + H(+)</text>
        <dbReference type="Rhea" id="RHEA:40327"/>
        <dbReference type="ChEBI" id="CHEBI:15378"/>
        <dbReference type="ChEBI" id="CHEBI:30616"/>
        <dbReference type="ChEBI" id="CHEBI:52333"/>
        <dbReference type="ChEBI" id="CHEBI:74546"/>
        <dbReference type="ChEBI" id="CHEBI:456216"/>
    </reaction>
    <physiologicalReaction direction="left-to-right" evidence="18">
        <dbReference type="Rhea" id="RHEA:40328"/>
    </physiologicalReaction>
</comment>
<evidence type="ECO:0000256" key="8">
    <source>
        <dbReference type="ARBA" id="ARBA00022679"/>
    </source>
</evidence>
<feature type="region of interest" description="Disordered" evidence="22">
    <location>
        <begin position="517"/>
        <end position="538"/>
    </location>
</feature>
<dbReference type="PROSITE" id="PS50003">
    <property type="entry name" value="PH_DOMAIN"/>
    <property type="match status" value="1"/>
</dbReference>
<sequence>GKIPPVPSGPGDKPLVKEGLLLKQTSSFQRWKRRYFKLRGRTLYYAKDSKSLIFDEVDLSDASVAETSTKNINNSFTVITPFRKLMLCAESRKEMEDWISALKSVQKWETYEASQFNMEHFSGMHNWYACSHARPTFCNVCREALPGVTSHGLSCEVCKFKAHKRCAVRSTNNCKWTTLASIGNDIIEDEDGVSMPHQWLEGNLPVSAKCVVCDRNCGSVRRLQDWRCLWCKAIVHNCCKEQLGKVCPLGQCKVSIIPPTALNSIDSDGFWKATIPSCSSPLLVLVNSKSGDNQGVKFLRRFKQLLNPAQVFDLMNGGPQLGLRLFQKFETFRILVCGGDGSVGWVLSELDKLSLHKQCQLGVLPLGTGNDLARVLGWGGLCDDDAQLLQILEKLERATTKMLDRWSVMTYEVPTKQTPAIVKEEDPSDSPLQITQYADSVATHLTKILDSDKHSDVISSAKFLCGTVNDFVAEVGKAYERATENKEEADVMAKKCAMLNEKLDSLVKALSEDANAQLVPSESISPDESDTDQSRPFRSREQLMLRANSLKKALRQIIDQAEKGNSSPYVTATTCDGPRAGLRFCSEKCVMNNYFGIGLDAKISLEFNNKRDEHPKKCSSRTKNMMWYGVLGTKELVQKTYKNLEQRVQLECDGVPMSLPSLQGLAVLNIPSYAGGINFWGGTKEDNNFGAPSFDDKKLEVVAVFGSMQMAMSRVINLQHHRIAQCRQVKITILGDEGVPVQVDGEAWIQPPGIVQIVHKNRAQMLTRDRAFESTLKSWEDKRKGDSRPARPRLNSQQSMEYLTEEECAQVQQLGLVADTLINRCVCVCL</sequence>
<evidence type="ECO:0000259" key="24">
    <source>
        <dbReference type="PROSITE" id="PS50081"/>
    </source>
</evidence>
<comment type="pathway">
    <text evidence="3">Lipid metabolism; glycerolipid metabolism.</text>
</comment>
<organism evidence="26 27">
    <name type="scientific">Sinocyclocheilus grahami</name>
    <name type="common">Dianchi golden-line fish</name>
    <name type="synonym">Barbus grahami</name>
    <dbReference type="NCBI Taxonomy" id="75366"/>
    <lineage>
        <taxon>Eukaryota</taxon>
        <taxon>Metazoa</taxon>
        <taxon>Chordata</taxon>
        <taxon>Craniata</taxon>
        <taxon>Vertebrata</taxon>
        <taxon>Euteleostomi</taxon>
        <taxon>Actinopterygii</taxon>
        <taxon>Neopterygii</taxon>
        <taxon>Teleostei</taxon>
        <taxon>Ostariophysi</taxon>
        <taxon>Cypriniformes</taxon>
        <taxon>Cyprinidae</taxon>
        <taxon>Cyprininae</taxon>
        <taxon>Sinocyclocheilus</taxon>
    </lineage>
</organism>
<keyword evidence="7" id="KW-0597">Phosphoprotein</keyword>
<evidence type="ECO:0000256" key="13">
    <source>
        <dbReference type="ARBA" id="ARBA00022777"/>
    </source>
</evidence>
<comment type="similarity">
    <text evidence="4 21">Belongs to the eukaryotic diacylglycerol kinase family.</text>
</comment>
<dbReference type="InterPro" id="IPR011993">
    <property type="entry name" value="PH-like_dom_sf"/>
</dbReference>
<dbReference type="Ensembl" id="ENSSGRT00000101489.1">
    <property type="protein sequence ID" value="ENSSGRP00000095378.1"/>
    <property type="gene ID" value="ENSSGRG00000047390.1"/>
</dbReference>
<dbReference type="InterPro" id="IPR046349">
    <property type="entry name" value="C1-like_sf"/>
</dbReference>
<dbReference type="Gene3D" id="3.30.60.20">
    <property type="match status" value="2"/>
</dbReference>
<dbReference type="FunFam" id="2.30.29.30:FF:000060">
    <property type="entry name" value="Diacylglycerol kinase"/>
    <property type="match status" value="1"/>
</dbReference>
<comment type="subcellular location">
    <subcellularLocation>
        <location evidence="1">Cell membrane</location>
    </subcellularLocation>
    <subcellularLocation>
        <location evidence="2">Cytoplasm</location>
    </subcellularLocation>
</comment>
<keyword evidence="11 21" id="KW-0547">Nucleotide-binding</keyword>
<keyword evidence="9" id="KW-0479">Metal-binding</keyword>
<evidence type="ECO:0000256" key="2">
    <source>
        <dbReference type="ARBA" id="ARBA00004496"/>
    </source>
</evidence>
<gene>
    <name evidence="26" type="primary">LOC107562901</name>
</gene>
<dbReference type="SUPFAM" id="SSF50729">
    <property type="entry name" value="PH domain-like"/>
    <property type="match status" value="1"/>
</dbReference>
<dbReference type="InterPro" id="IPR016064">
    <property type="entry name" value="NAD/diacylglycerol_kinase_sf"/>
</dbReference>
<keyword evidence="8 21" id="KW-0808">Transferase</keyword>
<evidence type="ECO:0000313" key="27">
    <source>
        <dbReference type="Proteomes" id="UP000472262"/>
    </source>
</evidence>
<feature type="region of interest" description="Disordered" evidence="22">
    <location>
        <begin position="777"/>
        <end position="796"/>
    </location>
</feature>
<dbReference type="Pfam" id="PF00130">
    <property type="entry name" value="C1_1"/>
    <property type="match status" value="2"/>
</dbReference>
<dbReference type="GO" id="GO:0005886">
    <property type="term" value="C:plasma membrane"/>
    <property type="evidence" value="ECO:0007669"/>
    <property type="project" value="UniProtKB-SubCell"/>
</dbReference>
<dbReference type="GO" id="GO:0005524">
    <property type="term" value="F:ATP binding"/>
    <property type="evidence" value="ECO:0007669"/>
    <property type="project" value="UniProtKB-KW"/>
</dbReference>
<dbReference type="InterPro" id="IPR002219">
    <property type="entry name" value="PKC_DAG/PE"/>
</dbReference>
<dbReference type="SMART" id="SM00233">
    <property type="entry name" value="PH"/>
    <property type="match status" value="1"/>
</dbReference>
<dbReference type="PROSITE" id="PS50081">
    <property type="entry name" value="ZF_DAG_PE_2"/>
    <property type="match status" value="2"/>
</dbReference>
<evidence type="ECO:0000256" key="14">
    <source>
        <dbReference type="ARBA" id="ARBA00022833"/>
    </source>
</evidence>
<keyword evidence="13 21" id="KW-0418">Kinase</keyword>
<dbReference type="Gene3D" id="2.60.200.40">
    <property type="match status" value="1"/>
</dbReference>
<evidence type="ECO:0000256" key="22">
    <source>
        <dbReference type="SAM" id="MobiDB-lite"/>
    </source>
</evidence>
<keyword evidence="27" id="KW-1185">Reference proteome</keyword>
<evidence type="ECO:0000256" key="12">
    <source>
        <dbReference type="ARBA" id="ARBA00022771"/>
    </source>
</evidence>
<dbReference type="FunFam" id="2.60.200.40:FF:000001">
    <property type="entry name" value="Diacylglycerol kinase"/>
    <property type="match status" value="1"/>
</dbReference>
<evidence type="ECO:0000256" key="9">
    <source>
        <dbReference type="ARBA" id="ARBA00022723"/>
    </source>
</evidence>
<dbReference type="GO" id="GO:0004143">
    <property type="term" value="F:ATP-dependent diacylglycerol kinase activity"/>
    <property type="evidence" value="ECO:0007669"/>
    <property type="project" value="UniProtKB-EC"/>
</dbReference>
<protein>
    <recommendedName>
        <fullName evidence="21">Diacylglycerol kinase</fullName>
        <shortName evidence="21">DAG kinase</shortName>
        <ecNumber evidence="21">2.7.1.107</ecNumber>
    </recommendedName>
</protein>
<name>A0A672S256_SINGR</name>
<dbReference type="PANTHER" id="PTHR11255">
    <property type="entry name" value="DIACYLGLYCEROL KINASE"/>
    <property type="match status" value="1"/>
</dbReference>
<dbReference type="SMART" id="SM00045">
    <property type="entry name" value="DAGKa"/>
    <property type="match status" value="1"/>
</dbReference>
<dbReference type="EC" id="2.7.1.107" evidence="21"/>
<dbReference type="GO" id="GO:0046486">
    <property type="term" value="P:glycerolipid metabolic process"/>
    <property type="evidence" value="ECO:0007669"/>
    <property type="project" value="UniProtKB-UniPathway"/>
</dbReference>
<proteinExistence type="inferred from homology"/>
<dbReference type="Gene3D" id="3.40.50.10330">
    <property type="entry name" value="Probable inorganic polyphosphate/atp-NAD kinase, domain 1"/>
    <property type="match status" value="1"/>
</dbReference>
<dbReference type="GO" id="GO:0005737">
    <property type="term" value="C:cytoplasm"/>
    <property type="evidence" value="ECO:0007669"/>
    <property type="project" value="UniProtKB-SubCell"/>
</dbReference>
<dbReference type="SUPFAM" id="SSF57889">
    <property type="entry name" value="Cysteine-rich domain"/>
    <property type="match status" value="2"/>
</dbReference>
<dbReference type="InterPro" id="IPR017438">
    <property type="entry name" value="ATP-NAD_kinase_N"/>
</dbReference>
<dbReference type="InterPro" id="IPR001849">
    <property type="entry name" value="PH_domain"/>
</dbReference>
<evidence type="ECO:0000256" key="18">
    <source>
        <dbReference type="ARBA" id="ARBA00023371"/>
    </source>
</evidence>
<evidence type="ECO:0000256" key="5">
    <source>
        <dbReference type="ARBA" id="ARBA00022475"/>
    </source>
</evidence>
<evidence type="ECO:0000256" key="17">
    <source>
        <dbReference type="ARBA" id="ARBA00023136"/>
    </source>
</evidence>
<keyword evidence="14" id="KW-0862">Zinc</keyword>
<dbReference type="InterPro" id="IPR001206">
    <property type="entry name" value="Diacylglycerol_kinase_cat_dom"/>
</dbReference>
<dbReference type="SMART" id="SM00109">
    <property type="entry name" value="C1"/>
    <property type="match status" value="2"/>
</dbReference>
<dbReference type="UniPathway" id="UPA00230"/>
<keyword evidence="17" id="KW-0472">Membrane</keyword>
<feature type="domain" description="PH" evidence="23">
    <location>
        <begin position="14"/>
        <end position="107"/>
    </location>
</feature>
<dbReference type="Pfam" id="PF00169">
    <property type="entry name" value="PH"/>
    <property type="match status" value="1"/>
</dbReference>
<dbReference type="CDD" id="cd13274">
    <property type="entry name" value="PH_DGK_type2"/>
    <property type="match status" value="1"/>
</dbReference>